<evidence type="ECO:0000313" key="8">
    <source>
        <dbReference type="EMBL" id="CEF55245.1"/>
    </source>
</evidence>
<dbReference type="Proteomes" id="UP000657200">
    <property type="component" value="Unassembled WGS sequence"/>
</dbReference>
<protein>
    <submittedName>
        <fullName evidence="8">GtrA family protein</fullName>
    </submittedName>
</protein>
<evidence type="ECO:0000256" key="6">
    <source>
        <dbReference type="SAM" id="Phobius"/>
    </source>
</evidence>
<dbReference type="GO" id="GO:0000271">
    <property type="term" value="P:polysaccharide biosynthetic process"/>
    <property type="evidence" value="ECO:0007669"/>
    <property type="project" value="InterPro"/>
</dbReference>
<dbReference type="OrthoDB" id="7360864at2"/>
<feature type="domain" description="GtrA/DPMS transmembrane" evidence="7">
    <location>
        <begin position="18"/>
        <end position="136"/>
    </location>
</feature>
<dbReference type="InterPro" id="IPR051401">
    <property type="entry name" value="GtrA_CellWall_Glycosyl"/>
</dbReference>
<feature type="transmembrane region" description="Helical" evidence="6">
    <location>
        <begin position="83"/>
        <end position="105"/>
    </location>
</feature>
<organism evidence="8 10">
    <name type="scientific">Acetobacter ghanensis</name>
    <dbReference type="NCBI Taxonomy" id="431306"/>
    <lineage>
        <taxon>Bacteria</taxon>
        <taxon>Pseudomonadati</taxon>
        <taxon>Pseudomonadota</taxon>
        <taxon>Alphaproteobacteria</taxon>
        <taxon>Acetobacterales</taxon>
        <taxon>Acetobacteraceae</taxon>
        <taxon>Acetobacter</taxon>
    </lineage>
</organism>
<dbReference type="Proteomes" id="UP000068250">
    <property type="component" value="Chromosome I"/>
</dbReference>
<keyword evidence="11" id="KW-1185">Reference proteome</keyword>
<evidence type="ECO:0000313" key="9">
    <source>
        <dbReference type="EMBL" id="NHO38559.1"/>
    </source>
</evidence>
<dbReference type="AlphaFoldDB" id="A0A0U5F316"/>
<name>A0A0U5F316_9PROT</name>
<dbReference type="STRING" id="431306.AGA_1283"/>
<dbReference type="PANTHER" id="PTHR38459">
    <property type="entry name" value="PROPHAGE BACTOPRENOL-LINKED GLUCOSE TRANSLOCASE HOMOLOG"/>
    <property type="match status" value="1"/>
</dbReference>
<keyword evidence="4 6" id="KW-1133">Transmembrane helix</keyword>
<sequence>MCSTPPPTLLQHLRRFLKFGIVGGFGFLCDTGTVYGLRSVLGLSAATLVSYFVAATFTWILNRLWTFRGVGHHDHPILQWLRFLSANSLGFFLNRGVVYTLFYAFPLCVHYPVLALAAGCVAGALANFNLSQKMVFREKPPTSALELAEMTVEIPSTDHTRNTEP</sequence>
<evidence type="ECO:0000259" key="7">
    <source>
        <dbReference type="Pfam" id="PF04138"/>
    </source>
</evidence>
<accession>A0A0U5F316</accession>
<dbReference type="EMBL" id="LN609302">
    <property type="protein sequence ID" value="CEF55245.1"/>
    <property type="molecule type" value="Genomic_DNA"/>
</dbReference>
<dbReference type="Pfam" id="PF04138">
    <property type="entry name" value="GtrA_DPMS_TM"/>
    <property type="match status" value="1"/>
</dbReference>
<reference evidence="8" key="2">
    <citation type="submission" date="2014-09" db="EMBL/GenBank/DDBJ databases">
        <authorList>
            <person name="Magalhaes I.L.F."/>
            <person name="Oliveira U."/>
            <person name="Santos F.R."/>
            <person name="Vidigal T.H.D.A."/>
            <person name="Brescovit A.D."/>
            <person name="Santos A.J."/>
        </authorList>
    </citation>
    <scope>NUCLEOTIDE SEQUENCE</scope>
    <source>
        <strain evidence="8">LMG 23848T</strain>
    </source>
</reference>
<evidence type="ECO:0000313" key="11">
    <source>
        <dbReference type="Proteomes" id="UP000657200"/>
    </source>
</evidence>
<dbReference type="GO" id="GO:0005886">
    <property type="term" value="C:plasma membrane"/>
    <property type="evidence" value="ECO:0007669"/>
    <property type="project" value="TreeGrafter"/>
</dbReference>
<comment type="subcellular location">
    <subcellularLocation>
        <location evidence="1">Membrane</location>
        <topology evidence="1">Multi-pass membrane protein</topology>
    </subcellularLocation>
</comment>
<reference evidence="10" key="1">
    <citation type="submission" date="2014-09" db="EMBL/GenBank/DDBJ databases">
        <authorList>
            <person name="Illeghems K.G."/>
        </authorList>
    </citation>
    <scope>NUCLEOTIDE SEQUENCE [LARGE SCALE GENOMIC DNA]</scope>
    <source>
        <strain evidence="10">LMG 23848T</strain>
    </source>
</reference>
<keyword evidence="3 6" id="KW-0812">Transmembrane</keyword>
<feature type="transmembrane region" description="Helical" evidence="6">
    <location>
        <begin position="16"/>
        <end position="37"/>
    </location>
</feature>
<evidence type="ECO:0000313" key="10">
    <source>
        <dbReference type="Proteomes" id="UP000068250"/>
    </source>
</evidence>
<dbReference type="PANTHER" id="PTHR38459:SF1">
    <property type="entry name" value="PROPHAGE BACTOPRENOL-LINKED GLUCOSE TRANSLOCASE HOMOLOG"/>
    <property type="match status" value="1"/>
</dbReference>
<dbReference type="InterPro" id="IPR007267">
    <property type="entry name" value="GtrA_DPMS_TM"/>
</dbReference>
<evidence type="ECO:0000256" key="2">
    <source>
        <dbReference type="ARBA" id="ARBA00009399"/>
    </source>
</evidence>
<keyword evidence="5 6" id="KW-0472">Membrane</keyword>
<dbReference type="EMBL" id="WOTE01000001">
    <property type="protein sequence ID" value="NHO38559.1"/>
    <property type="molecule type" value="Genomic_DNA"/>
</dbReference>
<proteinExistence type="inferred from homology"/>
<reference evidence="9 11" key="3">
    <citation type="journal article" date="2020" name="Int. J. Syst. Evol. Microbiol.">
        <title>Novel acetic acid bacteria from cider fermentations: Acetobacter conturbans sp. nov. and Acetobacter fallax sp. nov.</title>
        <authorList>
            <person name="Sombolestani A.S."/>
            <person name="Cleenwerck I."/>
            <person name="Cnockaert M."/>
            <person name="Borremans W."/>
            <person name="Wieme A.D."/>
            <person name="De Vuyst L."/>
            <person name="Vandamme P."/>
        </authorList>
    </citation>
    <scope>NUCLEOTIDE SEQUENCE [LARGE SCALE GENOMIC DNA]</scope>
    <source>
        <strain evidence="9 11">LMG 23848</strain>
    </source>
</reference>
<feature type="transmembrane region" description="Helical" evidence="6">
    <location>
        <begin position="111"/>
        <end position="130"/>
    </location>
</feature>
<dbReference type="RefSeq" id="WP_059023466.1">
    <property type="nucleotide sequence ID" value="NZ_LN609302.1"/>
</dbReference>
<feature type="transmembrane region" description="Helical" evidence="6">
    <location>
        <begin position="43"/>
        <end position="62"/>
    </location>
</feature>
<evidence type="ECO:0000256" key="1">
    <source>
        <dbReference type="ARBA" id="ARBA00004141"/>
    </source>
</evidence>
<evidence type="ECO:0000256" key="5">
    <source>
        <dbReference type="ARBA" id="ARBA00023136"/>
    </source>
</evidence>
<evidence type="ECO:0000256" key="3">
    <source>
        <dbReference type="ARBA" id="ARBA00022692"/>
    </source>
</evidence>
<gene>
    <name evidence="8" type="ORF">AGA_1283</name>
    <name evidence="9" type="ORF">GOB80_02465</name>
</gene>
<dbReference type="PATRIC" id="fig|431306.5.peg.1308"/>
<evidence type="ECO:0000256" key="4">
    <source>
        <dbReference type="ARBA" id="ARBA00022989"/>
    </source>
</evidence>
<comment type="similarity">
    <text evidence="2">Belongs to the GtrA family.</text>
</comment>